<organism evidence="1 2">
    <name type="scientific">Kaistella carnis</name>
    <dbReference type="NCBI Taxonomy" id="1241979"/>
    <lineage>
        <taxon>Bacteria</taxon>
        <taxon>Pseudomonadati</taxon>
        <taxon>Bacteroidota</taxon>
        <taxon>Flavobacteriia</taxon>
        <taxon>Flavobacteriales</taxon>
        <taxon>Weeksellaceae</taxon>
        <taxon>Chryseobacterium group</taxon>
        <taxon>Kaistella</taxon>
    </lineage>
</organism>
<dbReference type="PROSITE" id="PS51257">
    <property type="entry name" value="PROKAR_LIPOPROTEIN"/>
    <property type="match status" value="1"/>
</dbReference>
<dbReference type="RefSeq" id="WP_125023116.1">
    <property type="nucleotide sequence ID" value="NZ_CP034159.1"/>
</dbReference>
<dbReference type="Proteomes" id="UP000270185">
    <property type="component" value="Chromosome"/>
</dbReference>
<dbReference type="OrthoDB" id="1258772at2"/>
<evidence type="ECO:0008006" key="3">
    <source>
        <dbReference type="Google" id="ProtNLM"/>
    </source>
</evidence>
<protein>
    <recommendedName>
        <fullName evidence="3">Lipoprotein</fullName>
    </recommendedName>
</protein>
<dbReference type="EMBL" id="CP034159">
    <property type="protein sequence ID" value="AZI32529.1"/>
    <property type="molecule type" value="Genomic_DNA"/>
</dbReference>
<gene>
    <name evidence="1" type="ORF">EIB73_04710</name>
</gene>
<name>A0A3G8XHI7_9FLAO</name>
<accession>A0A3G8XHI7</accession>
<evidence type="ECO:0000313" key="1">
    <source>
        <dbReference type="EMBL" id="AZI32529.1"/>
    </source>
</evidence>
<reference evidence="2" key="1">
    <citation type="submission" date="2018-11" db="EMBL/GenBank/DDBJ databases">
        <title>Proposal to divide the Flavobacteriaceae and reorganize its genera based on Amino Acid Identity values calculated from whole genome sequences.</title>
        <authorList>
            <person name="Nicholson A.C."/>
            <person name="Gulvik C.A."/>
            <person name="Whitney A.M."/>
            <person name="Humrighouse B.W."/>
            <person name="Bell M."/>
            <person name="Holmes B."/>
            <person name="Steigerwalt A.G."/>
            <person name="Villarma A."/>
            <person name="Sheth M."/>
            <person name="Batra D."/>
            <person name="Pryor J."/>
            <person name="Bernardet J.-F."/>
            <person name="Hugo C."/>
            <person name="Kampfer P."/>
            <person name="Newman J.D."/>
            <person name="McQuiston J.R."/>
        </authorList>
    </citation>
    <scope>NUCLEOTIDE SEQUENCE [LARGE SCALE GENOMIC DNA]</scope>
    <source>
        <strain evidence="2">G0081</strain>
    </source>
</reference>
<dbReference type="KEGG" id="ccas:EIB73_04710"/>
<evidence type="ECO:0000313" key="2">
    <source>
        <dbReference type="Proteomes" id="UP000270185"/>
    </source>
</evidence>
<proteinExistence type="predicted"/>
<dbReference type="AlphaFoldDB" id="A0A3G8XHI7"/>
<sequence>MKKIYILFLLSILLGSCNSYYKSVSLNKVSPERKNIAMNFVTTYLEKCDNKDYSELKGFNISKRFEARLNADSLEKSCENIAFRNGKITVDRLVSVHTITYIKDYADVFNIKVKLEKSNTPFYLHLGMYRDQNYIDFPFYFSAEENYYKTIKKKHPKK</sequence>
<keyword evidence="2" id="KW-1185">Reference proteome</keyword>